<gene>
    <name evidence="1" type="ORF">B0T15DRAFT_545787</name>
</gene>
<accession>A0AAJ0H0W9</accession>
<evidence type="ECO:0000313" key="2">
    <source>
        <dbReference type="Proteomes" id="UP001273166"/>
    </source>
</evidence>
<dbReference type="AlphaFoldDB" id="A0AAJ0H0W9"/>
<organism evidence="1 2">
    <name type="scientific">Chaetomium strumarium</name>
    <dbReference type="NCBI Taxonomy" id="1170767"/>
    <lineage>
        <taxon>Eukaryota</taxon>
        <taxon>Fungi</taxon>
        <taxon>Dikarya</taxon>
        <taxon>Ascomycota</taxon>
        <taxon>Pezizomycotina</taxon>
        <taxon>Sordariomycetes</taxon>
        <taxon>Sordariomycetidae</taxon>
        <taxon>Sordariales</taxon>
        <taxon>Chaetomiaceae</taxon>
        <taxon>Chaetomium</taxon>
    </lineage>
</organism>
<dbReference type="RefSeq" id="XP_062725556.1">
    <property type="nucleotide sequence ID" value="XM_062870142.1"/>
</dbReference>
<dbReference type="Proteomes" id="UP001273166">
    <property type="component" value="Unassembled WGS sequence"/>
</dbReference>
<dbReference type="GeneID" id="87888971"/>
<name>A0AAJ0H0W9_9PEZI</name>
<evidence type="ECO:0000313" key="1">
    <source>
        <dbReference type="EMBL" id="KAK3309776.1"/>
    </source>
</evidence>
<reference evidence="1" key="1">
    <citation type="journal article" date="2023" name="Mol. Phylogenet. Evol.">
        <title>Genome-scale phylogeny and comparative genomics of the fungal order Sordariales.</title>
        <authorList>
            <person name="Hensen N."/>
            <person name="Bonometti L."/>
            <person name="Westerberg I."/>
            <person name="Brannstrom I.O."/>
            <person name="Guillou S."/>
            <person name="Cros-Aarteil S."/>
            <person name="Calhoun S."/>
            <person name="Haridas S."/>
            <person name="Kuo A."/>
            <person name="Mondo S."/>
            <person name="Pangilinan J."/>
            <person name="Riley R."/>
            <person name="LaButti K."/>
            <person name="Andreopoulos B."/>
            <person name="Lipzen A."/>
            <person name="Chen C."/>
            <person name="Yan M."/>
            <person name="Daum C."/>
            <person name="Ng V."/>
            <person name="Clum A."/>
            <person name="Steindorff A."/>
            <person name="Ohm R.A."/>
            <person name="Martin F."/>
            <person name="Silar P."/>
            <person name="Natvig D.O."/>
            <person name="Lalanne C."/>
            <person name="Gautier V."/>
            <person name="Ament-Velasquez S.L."/>
            <person name="Kruys A."/>
            <person name="Hutchinson M.I."/>
            <person name="Powell A.J."/>
            <person name="Barry K."/>
            <person name="Miller A.N."/>
            <person name="Grigoriev I.V."/>
            <person name="Debuchy R."/>
            <person name="Gladieux P."/>
            <person name="Hiltunen Thoren M."/>
            <person name="Johannesson H."/>
        </authorList>
    </citation>
    <scope>NUCLEOTIDE SEQUENCE</scope>
    <source>
        <strain evidence="1">CBS 333.67</strain>
    </source>
</reference>
<comment type="caution">
    <text evidence="1">The sequence shown here is derived from an EMBL/GenBank/DDBJ whole genome shotgun (WGS) entry which is preliminary data.</text>
</comment>
<protein>
    <submittedName>
        <fullName evidence="1">Uncharacterized protein</fullName>
    </submittedName>
</protein>
<keyword evidence="2" id="KW-1185">Reference proteome</keyword>
<dbReference type="EMBL" id="JAUDZG010000001">
    <property type="protein sequence ID" value="KAK3309776.1"/>
    <property type="molecule type" value="Genomic_DNA"/>
</dbReference>
<sequence length="97" mass="11606">MDDQEVKGSSDDLSTKPQDTLLLHLLRRPRHQHQHPRLRYCAGDHVHTRRLHRFEKEYSQLLHIWRDSSSLAHDDEAAEQIEIRLQELTDLLLQPQR</sequence>
<proteinExistence type="predicted"/>
<reference evidence="1" key="2">
    <citation type="submission" date="2023-06" db="EMBL/GenBank/DDBJ databases">
        <authorList>
            <consortium name="Lawrence Berkeley National Laboratory"/>
            <person name="Mondo S.J."/>
            <person name="Hensen N."/>
            <person name="Bonometti L."/>
            <person name="Westerberg I."/>
            <person name="Brannstrom I.O."/>
            <person name="Guillou S."/>
            <person name="Cros-Aarteil S."/>
            <person name="Calhoun S."/>
            <person name="Haridas S."/>
            <person name="Kuo A."/>
            <person name="Pangilinan J."/>
            <person name="Riley R."/>
            <person name="Labutti K."/>
            <person name="Andreopoulos B."/>
            <person name="Lipzen A."/>
            <person name="Chen C."/>
            <person name="Yanf M."/>
            <person name="Daum C."/>
            <person name="Ng V."/>
            <person name="Clum A."/>
            <person name="Steindorff A."/>
            <person name="Ohm R."/>
            <person name="Martin F."/>
            <person name="Silar P."/>
            <person name="Natvig D."/>
            <person name="Lalanne C."/>
            <person name="Gautier V."/>
            <person name="Ament-Velasquez S.L."/>
            <person name="Kruys A."/>
            <person name="Hutchinson M.I."/>
            <person name="Powell A.J."/>
            <person name="Barry K."/>
            <person name="Miller A.N."/>
            <person name="Grigoriev I.V."/>
            <person name="Debuchy R."/>
            <person name="Gladieux P."/>
            <person name="Thoren M.H."/>
            <person name="Johannesson H."/>
        </authorList>
    </citation>
    <scope>NUCLEOTIDE SEQUENCE</scope>
    <source>
        <strain evidence="1">CBS 333.67</strain>
    </source>
</reference>